<protein>
    <submittedName>
        <fullName evidence="1">Uncharacterized protein</fullName>
    </submittedName>
</protein>
<accession>A0A699VWR9</accession>
<gene>
    <name evidence="1" type="ORF">Tci_910792</name>
</gene>
<name>A0A699VWR9_TANCI</name>
<dbReference type="AlphaFoldDB" id="A0A699VWR9"/>
<evidence type="ECO:0000313" key="1">
    <source>
        <dbReference type="EMBL" id="GFD38823.1"/>
    </source>
</evidence>
<reference evidence="1" key="1">
    <citation type="journal article" date="2019" name="Sci. Rep.">
        <title>Draft genome of Tanacetum cinerariifolium, the natural source of mosquito coil.</title>
        <authorList>
            <person name="Yamashiro T."/>
            <person name="Shiraishi A."/>
            <person name="Satake H."/>
            <person name="Nakayama K."/>
        </authorList>
    </citation>
    <scope>NUCLEOTIDE SEQUENCE</scope>
</reference>
<proteinExistence type="predicted"/>
<sequence length="26" mass="2713">MPVSAALRFTDSTVITTAAMDSAVTR</sequence>
<feature type="non-terminal residue" evidence="1">
    <location>
        <position position="26"/>
    </location>
</feature>
<dbReference type="EMBL" id="BKCJ011506612">
    <property type="protein sequence ID" value="GFD38823.1"/>
    <property type="molecule type" value="Genomic_DNA"/>
</dbReference>
<organism evidence="1">
    <name type="scientific">Tanacetum cinerariifolium</name>
    <name type="common">Dalmatian daisy</name>
    <name type="synonym">Chrysanthemum cinerariifolium</name>
    <dbReference type="NCBI Taxonomy" id="118510"/>
    <lineage>
        <taxon>Eukaryota</taxon>
        <taxon>Viridiplantae</taxon>
        <taxon>Streptophyta</taxon>
        <taxon>Embryophyta</taxon>
        <taxon>Tracheophyta</taxon>
        <taxon>Spermatophyta</taxon>
        <taxon>Magnoliopsida</taxon>
        <taxon>eudicotyledons</taxon>
        <taxon>Gunneridae</taxon>
        <taxon>Pentapetalae</taxon>
        <taxon>asterids</taxon>
        <taxon>campanulids</taxon>
        <taxon>Asterales</taxon>
        <taxon>Asteraceae</taxon>
        <taxon>Asteroideae</taxon>
        <taxon>Anthemideae</taxon>
        <taxon>Anthemidinae</taxon>
        <taxon>Tanacetum</taxon>
    </lineage>
</organism>
<comment type="caution">
    <text evidence="1">The sequence shown here is derived from an EMBL/GenBank/DDBJ whole genome shotgun (WGS) entry which is preliminary data.</text>
</comment>